<accession>A0ACB8B8S7</accession>
<name>A0ACB8B8S7_9AGAM</name>
<keyword evidence="2" id="KW-1185">Reference proteome</keyword>
<dbReference type="EMBL" id="MU266503">
    <property type="protein sequence ID" value="KAH7921989.1"/>
    <property type="molecule type" value="Genomic_DNA"/>
</dbReference>
<evidence type="ECO:0000313" key="1">
    <source>
        <dbReference type="EMBL" id="KAH7921989.1"/>
    </source>
</evidence>
<evidence type="ECO:0000313" key="2">
    <source>
        <dbReference type="Proteomes" id="UP000790709"/>
    </source>
</evidence>
<comment type="caution">
    <text evidence="1">The sequence shown here is derived from an EMBL/GenBank/DDBJ whole genome shotgun (WGS) entry which is preliminary data.</text>
</comment>
<gene>
    <name evidence="1" type="ORF">BV22DRAFT_1018244</name>
</gene>
<sequence length="143" mass="15294">MSELDADLYGDLYGNDETDFSAVDSAEQPKTEETSASEAPVEPQAPTPAKAPQLKQESPPVVSTGQTSAPETSAIQTYEDYTASSAQATSSSYVVPGTQQIPTYQQPSSSDFDDRALHQASGGYDHAQMPERSIRPSEMKDEG</sequence>
<protein>
    <submittedName>
        <fullName evidence="1">Uncharacterized protein</fullName>
    </submittedName>
</protein>
<organism evidence="1 2">
    <name type="scientific">Leucogyrophana mollusca</name>
    <dbReference type="NCBI Taxonomy" id="85980"/>
    <lineage>
        <taxon>Eukaryota</taxon>
        <taxon>Fungi</taxon>
        <taxon>Dikarya</taxon>
        <taxon>Basidiomycota</taxon>
        <taxon>Agaricomycotina</taxon>
        <taxon>Agaricomycetes</taxon>
        <taxon>Agaricomycetidae</taxon>
        <taxon>Boletales</taxon>
        <taxon>Boletales incertae sedis</taxon>
        <taxon>Leucogyrophana</taxon>
    </lineage>
</organism>
<dbReference type="Proteomes" id="UP000790709">
    <property type="component" value="Unassembled WGS sequence"/>
</dbReference>
<reference evidence="1" key="1">
    <citation type="journal article" date="2021" name="New Phytol.">
        <title>Evolutionary innovations through gain and loss of genes in the ectomycorrhizal Boletales.</title>
        <authorList>
            <person name="Wu G."/>
            <person name="Miyauchi S."/>
            <person name="Morin E."/>
            <person name="Kuo A."/>
            <person name="Drula E."/>
            <person name="Varga T."/>
            <person name="Kohler A."/>
            <person name="Feng B."/>
            <person name="Cao Y."/>
            <person name="Lipzen A."/>
            <person name="Daum C."/>
            <person name="Hundley H."/>
            <person name="Pangilinan J."/>
            <person name="Johnson J."/>
            <person name="Barry K."/>
            <person name="LaButti K."/>
            <person name="Ng V."/>
            <person name="Ahrendt S."/>
            <person name="Min B."/>
            <person name="Choi I.G."/>
            <person name="Park H."/>
            <person name="Plett J.M."/>
            <person name="Magnuson J."/>
            <person name="Spatafora J.W."/>
            <person name="Nagy L.G."/>
            <person name="Henrissat B."/>
            <person name="Grigoriev I.V."/>
            <person name="Yang Z.L."/>
            <person name="Xu J."/>
            <person name="Martin F.M."/>
        </authorList>
    </citation>
    <scope>NUCLEOTIDE SEQUENCE</scope>
    <source>
        <strain evidence="1">KUC20120723A-06</strain>
    </source>
</reference>
<proteinExistence type="predicted"/>